<feature type="compositionally biased region" description="Low complexity" evidence="1">
    <location>
        <begin position="48"/>
        <end position="80"/>
    </location>
</feature>
<feature type="transmembrane region" description="Helical" evidence="2">
    <location>
        <begin position="20"/>
        <end position="39"/>
    </location>
</feature>
<dbReference type="PANTHER" id="PTHR24094">
    <property type="entry name" value="SECRETED PROTEIN"/>
    <property type="match status" value="1"/>
</dbReference>
<dbReference type="PANTHER" id="PTHR24094:SF15">
    <property type="entry name" value="AMP-DEPENDENT SYNTHETASE_LIGASE DOMAIN-CONTAINING PROTEIN-RELATED"/>
    <property type="match status" value="1"/>
</dbReference>
<sequence length="294" mass="32256">MHSTFLHAIPRGDSRCSRSVSLRFIGLVSAAVVTVATAGCAIDVDGTQTGDSSGESTSSSPSSSLQTHHSGKPRTPVSPRVSRRNKNKAAGIRFTVLRDFGLHSYHDALTHARFLTVKGRAPKTGYKRAQYGRSWDDNNDAPLGHNGCRTREDILQRDLVNVTFRPRTHGCVVETGVLHDPYTGDVVYFQHGQKTSALVQIDHVVALADSWVKGAQSWSADVRRAFANDPRNLLAVSGWVNAQKGSGDTATWLPPNKIYRCEYVARQVEVKRLYGLWVTKAEQAAMITVLQKCS</sequence>
<dbReference type="EMBL" id="QFOZ01000010">
    <property type="protein sequence ID" value="PZP88576.1"/>
    <property type="molecule type" value="Genomic_DNA"/>
</dbReference>
<evidence type="ECO:0000313" key="4">
    <source>
        <dbReference type="EMBL" id="PZP88576.1"/>
    </source>
</evidence>
<dbReference type="Proteomes" id="UP000248606">
    <property type="component" value="Unassembled WGS sequence"/>
</dbReference>
<keyword evidence="2" id="KW-1133">Transmembrane helix</keyword>
<gene>
    <name evidence="4" type="ORF">DI579_06065</name>
</gene>
<dbReference type="AlphaFoldDB" id="A0A2W5K1A0"/>
<keyword evidence="2" id="KW-0812">Transmembrane</keyword>
<feature type="domain" description="GmrSD restriction endonucleases C-terminal" evidence="3">
    <location>
        <begin position="150"/>
        <end position="288"/>
    </location>
</feature>
<feature type="region of interest" description="Disordered" evidence="1">
    <location>
        <begin position="48"/>
        <end position="85"/>
    </location>
</feature>
<keyword evidence="2" id="KW-0472">Membrane</keyword>
<evidence type="ECO:0000256" key="1">
    <source>
        <dbReference type="SAM" id="MobiDB-lite"/>
    </source>
</evidence>
<organism evidence="4 5">
    <name type="scientific">Lawsonella clevelandensis</name>
    <dbReference type="NCBI Taxonomy" id="1528099"/>
    <lineage>
        <taxon>Bacteria</taxon>
        <taxon>Bacillati</taxon>
        <taxon>Actinomycetota</taxon>
        <taxon>Actinomycetes</taxon>
        <taxon>Mycobacteriales</taxon>
        <taxon>Lawsonellaceae</taxon>
        <taxon>Lawsonella</taxon>
    </lineage>
</organism>
<evidence type="ECO:0000256" key="2">
    <source>
        <dbReference type="SAM" id="Phobius"/>
    </source>
</evidence>
<comment type="caution">
    <text evidence="4">The sequence shown here is derived from an EMBL/GenBank/DDBJ whole genome shotgun (WGS) entry which is preliminary data.</text>
</comment>
<proteinExistence type="predicted"/>
<protein>
    <recommendedName>
        <fullName evidence="3">GmrSD restriction endonucleases C-terminal domain-containing protein</fullName>
    </recommendedName>
</protein>
<dbReference type="Pfam" id="PF07510">
    <property type="entry name" value="GmrSD_C"/>
    <property type="match status" value="1"/>
</dbReference>
<reference evidence="4 5" key="1">
    <citation type="submission" date="2017-08" db="EMBL/GenBank/DDBJ databases">
        <title>Infants hospitalized years apart are colonized by the same room-sourced microbial strains.</title>
        <authorList>
            <person name="Brooks B."/>
            <person name="Olm M.R."/>
            <person name="Firek B.A."/>
            <person name="Baker R."/>
            <person name="Thomas B.C."/>
            <person name="Morowitz M.J."/>
            <person name="Banfield J.F."/>
        </authorList>
    </citation>
    <scope>NUCLEOTIDE SEQUENCE [LARGE SCALE GENOMIC DNA]</scope>
    <source>
        <strain evidence="4">S2_006_000_R1_57</strain>
    </source>
</reference>
<name>A0A2W5K1A0_9ACTN</name>
<evidence type="ECO:0000313" key="5">
    <source>
        <dbReference type="Proteomes" id="UP000248606"/>
    </source>
</evidence>
<accession>A0A2W5K1A0</accession>
<evidence type="ECO:0000259" key="3">
    <source>
        <dbReference type="Pfam" id="PF07510"/>
    </source>
</evidence>
<dbReference type="InterPro" id="IPR011089">
    <property type="entry name" value="GmrSD_C"/>
</dbReference>